<dbReference type="VEuPathDB" id="FungiDB:TSTA_043210"/>
<dbReference type="HOGENOM" id="CLU_564031_0_0_1"/>
<dbReference type="InParanoid" id="B8MK29"/>
<gene>
    <name evidence="1" type="ORF">TSTA_043210</name>
</gene>
<dbReference type="AlphaFoldDB" id="B8MK29"/>
<evidence type="ECO:0008006" key="3">
    <source>
        <dbReference type="Google" id="ProtNLM"/>
    </source>
</evidence>
<dbReference type="EMBL" id="EQ962657">
    <property type="protein sequence ID" value="EED14846.1"/>
    <property type="molecule type" value="Genomic_DNA"/>
</dbReference>
<sequence length="484" mass="55274">MERSRFVQFYPVESPRRNYHLVEVKRGIPIYPFCLASVYLVYEANPLILVTNRFLDSCDGLSTIISVFIPKRNLIYLPDLPESWYTYLDAADPSKLDAIATKANDLARVPSLVEEIVFYAEFPEHEYHRRHLLRMARNLVQALETPQETPTLYGAILTAIDCGIFSYMSESPSDPVHADRLAQIPNTDPALIRQSTCLEPSCLHVTCGIMKHLAAMGVFHESGRCLHYYELGPDPCRHKGESSDEVDLQHSCLFSIPPVTTTQMMPLTGYFNSHSGLPNTGSHGHRTALSAYHQGRPSWMDYNFYPVQESLRGMQPDQDTVLLVDIGGGIPSRSTRIPKQDKADVVEQVSGDLEKIEVMAHDFFIEQRIKGSILSIYYNSYRYRMRICHWIYEVRPRLIMKTLLPSIAEYLIRKQRVGYQPACYGDLCRLAYFLHKSYDLLILTPRRGGNKGEKEDSCCYAGTAGYPLLKVNPDIRYYGLEYLE</sequence>
<proteinExistence type="predicted"/>
<reference evidence="2" key="1">
    <citation type="journal article" date="2015" name="Genome Announc.">
        <title>Genome sequence of the AIDS-associated pathogen Penicillium marneffei (ATCC18224) and its near taxonomic relative Talaromyces stipitatus (ATCC10500).</title>
        <authorList>
            <person name="Nierman W.C."/>
            <person name="Fedorova-Abrams N.D."/>
            <person name="Andrianopoulos A."/>
        </authorList>
    </citation>
    <scope>NUCLEOTIDE SEQUENCE [LARGE SCALE GENOMIC DNA]</scope>
    <source>
        <strain evidence="2">ATCC 10500 / CBS 375.48 / QM 6759 / NRRL 1006</strain>
    </source>
</reference>
<dbReference type="eggNOG" id="KOG3178">
    <property type="taxonomic scope" value="Eukaryota"/>
</dbReference>
<evidence type="ECO:0000313" key="1">
    <source>
        <dbReference type="EMBL" id="EED14846.1"/>
    </source>
</evidence>
<organism evidence="1 2">
    <name type="scientific">Talaromyces stipitatus (strain ATCC 10500 / CBS 375.48 / QM 6759 / NRRL 1006)</name>
    <name type="common">Penicillium stipitatum</name>
    <dbReference type="NCBI Taxonomy" id="441959"/>
    <lineage>
        <taxon>Eukaryota</taxon>
        <taxon>Fungi</taxon>
        <taxon>Dikarya</taxon>
        <taxon>Ascomycota</taxon>
        <taxon>Pezizomycotina</taxon>
        <taxon>Eurotiomycetes</taxon>
        <taxon>Eurotiomycetidae</taxon>
        <taxon>Eurotiales</taxon>
        <taxon>Trichocomaceae</taxon>
        <taxon>Talaromyces</taxon>
        <taxon>Talaromyces sect. Talaromyces</taxon>
    </lineage>
</organism>
<evidence type="ECO:0000313" key="2">
    <source>
        <dbReference type="Proteomes" id="UP000001745"/>
    </source>
</evidence>
<name>B8MK29_TALSN</name>
<protein>
    <recommendedName>
        <fullName evidence="3">O-methyltransferase</fullName>
    </recommendedName>
</protein>
<dbReference type="GeneID" id="8104963"/>
<dbReference type="OrthoDB" id="1535081at2759"/>
<dbReference type="PhylomeDB" id="B8MK29"/>
<dbReference type="Proteomes" id="UP000001745">
    <property type="component" value="Unassembled WGS sequence"/>
</dbReference>
<keyword evidence="2" id="KW-1185">Reference proteome</keyword>
<dbReference type="RefSeq" id="XP_002484799.1">
    <property type="nucleotide sequence ID" value="XM_002484754.1"/>
</dbReference>
<accession>B8MK29</accession>